<dbReference type="RefSeq" id="WP_204132070.1">
    <property type="nucleotide sequence ID" value="NZ_JAFDVD010000016.1"/>
</dbReference>
<dbReference type="EMBL" id="JAFDVD010000016">
    <property type="protein sequence ID" value="MBM6401600.1"/>
    <property type="molecule type" value="Genomic_DNA"/>
</dbReference>
<evidence type="ECO:0000256" key="1">
    <source>
        <dbReference type="SAM" id="Phobius"/>
    </source>
</evidence>
<keyword evidence="3" id="KW-1185">Reference proteome</keyword>
<organism evidence="2 3">
    <name type="scientific">Phycicoccus sonneratiae</name>
    <dbReference type="NCBI Taxonomy" id="2807628"/>
    <lineage>
        <taxon>Bacteria</taxon>
        <taxon>Bacillati</taxon>
        <taxon>Actinomycetota</taxon>
        <taxon>Actinomycetes</taxon>
        <taxon>Micrococcales</taxon>
        <taxon>Intrasporangiaceae</taxon>
        <taxon>Phycicoccus</taxon>
    </lineage>
</organism>
<protein>
    <recommendedName>
        <fullName evidence="4">RDD family protein</fullName>
    </recommendedName>
</protein>
<gene>
    <name evidence="2" type="ORF">JQN70_14475</name>
</gene>
<sequence>MSAAATGAPVEDVTVPGAVRRPLGAVPWVLAGFVAVPAAIWVAIAAGFGLDAPLFFILALILPLVLFGAPFLWALVTRRRGVVRLVHNRGGIVFPATSSNRICYLLMSLGLIALPVVATWDIARVGSENSGVARAFLYAAPAIGIYGLFWLRGWTPTSLTLTPAGVTAHANRTESTLSWDDLPPVDANGAPRLDKTLRAAGTLFPGTMLRSDPDVVADLLELYRTRPDLRRELATGDVLERLRRGDVTTSEPPR</sequence>
<dbReference type="Proteomes" id="UP001430172">
    <property type="component" value="Unassembled WGS sequence"/>
</dbReference>
<feature type="transmembrane region" description="Helical" evidence="1">
    <location>
        <begin position="28"/>
        <end position="48"/>
    </location>
</feature>
<keyword evidence="1" id="KW-1133">Transmembrane helix</keyword>
<comment type="caution">
    <text evidence="2">The sequence shown here is derived from an EMBL/GenBank/DDBJ whole genome shotgun (WGS) entry which is preliminary data.</text>
</comment>
<reference evidence="2" key="1">
    <citation type="submission" date="2021-02" db="EMBL/GenBank/DDBJ databases">
        <title>Phycicoccus sp. MQZ13P-5T, whole genome shotgun sequence.</title>
        <authorList>
            <person name="Tuo L."/>
        </authorList>
    </citation>
    <scope>NUCLEOTIDE SEQUENCE</scope>
    <source>
        <strain evidence="2">MQZ13P-5</strain>
    </source>
</reference>
<proteinExistence type="predicted"/>
<name>A0ABS2CNY7_9MICO</name>
<keyword evidence="1" id="KW-0812">Transmembrane</keyword>
<feature type="transmembrane region" description="Helical" evidence="1">
    <location>
        <begin position="54"/>
        <end position="76"/>
    </location>
</feature>
<evidence type="ECO:0008006" key="4">
    <source>
        <dbReference type="Google" id="ProtNLM"/>
    </source>
</evidence>
<keyword evidence="1" id="KW-0472">Membrane</keyword>
<evidence type="ECO:0000313" key="3">
    <source>
        <dbReference type="Proteomes" id="UP001430172"/>
    </source>
</evidence>
<feature type="transmembrane region" description="Helical" evidence="1">
    <location>
        <begin position="132"/>
        <end position="151"/>
    </location>
</feature>
<evidence type="ECO:0000313" key="2">
    <source>
        <dbReference type="EMBL" id="MBM6401600.1"/>
    </source>
</evidence>
<feature type="transmembrane region" description="Helical" evidence="1">
    <location>
        <begin position="102"/>
        <end position="120"/>
    </location>
</feature>
<accession>A0ABS2CNY7</accession>